<dbReference type="AlphaFoldDB" id="A0A7V5LZP2"/>
<dbReference type="PROSITE" id="PS00198">
    <property type="entry name" value="4FE4S_FER_1"/>
    <property type="match status" value="1"/>
</dbReference>
<proteinExistence type="predicted"/>
<evidence type="ECO:0000313" key="5">
    <source>
        <dbReference type="EMBL" id="HHF98009.1"/>
    </source>
</evidence>
<comment type="caution">
    <text evidence="5">The sequence shown here is derived from an EMBL/GenBank/DDBJ whole genome shotgun (WGS) entry which is preliminary data.</text>
</comment>
<dbReference type="PANTHER" id="PTHR40447:SF1">
    <property type="entry name" value="ANAEROBIC SULFITE REDUCTASE SUBUNIT A"/>
    <property type="match status" value="1"/>
</dbReference>
<keyword evidence="3" id="KW-0411">Iron-sulfur</keyword>
<dbReference type="PANTHER" id="PTHR40447">
    <property type="entry name" value="ANAEROBIC SULFITE REDUCTASE SUBUNIT A"/>
    <property type="match status" value="1"/>
</dbReference>
<accession>A0A7V5LZP2</accession>
<feature type="domain" description="4Fe-4S ferredoxin-type" evidence="4">
    <location>
        <begin position="309"/>
        <end position="337"/>
    </location>
</feature>
<dbReference type="Proteomes" id="UP000886070">
    <property type="component" value="Unassembled WGS sequence"/>
</dbReference>
<keyword evidence="2" id="KW-0408">Iron</keyword>
<protein>
    <recommendedName>
        <fullName evidence="4">4Fe-4S ferredoxin-type domain-containing protein</fullName>
    </recommendedName>
</protein>
<feature type="domain" description="4Fe-4S ferredoxin-type" evidence="4">
    <location>
        <begin position="229"/>
        <end position="261"/>
    </location>
</feature>
<evidence type="ECO:0000256" key="1">
    <source>
        <dbReference type="ARBA" id="ARBA00022723"/>
    </source>
</evidence>
<organism evidence="5">
    <name type="scientific">Aerophobetes bacterium</name>
    <dbReference type="NCBI Taxonomy" id="2030807"/>
    <lineage>
        <taxon>Bacteria</taxon>
        <taxon>Candidatus Aerophobota</taxon>
    </lineage>
</organism>
<dbReference type="PROSITE" id="PS51379">
    <property type="entry name" value="4FE4S_FER_2"/>
    <property type="match status" value="2"/>
</dbReference>
<dbReference type="InterPro" id="IPR017900">
    <property type="entry name" value="4Fe4S_Fe_S_CS"/>
</dbReference>
<name>A0A7V5LZP2_UNCAE</name>
<dbReference type="Pfam" id="PF17179">
    <property type="entry name" value="Fer4_22"/>
    <property type="match status" value="1"/>
</dbReference>
<dbReference type="EMBL" id="DRTT01000021">
    <property type="protein sequence ID" value="HHF98009.1"/>
    <property type="molecule type" value="Genomic_DNA"/>
</dbReference>
<gene>
    <name evidence="5" type="ORF">ENL39_00770</name>
</gene>
<reference evidence="5" key="1">
    <citation type="journal article" date="2020" name="mSystems">
        <title>Genome- and Community-Level Interaction Insights into Carbon Utilization and Element Cycling Functions of Hydrothermarchaeota in Hydrothermal Sediment.</title>
        <authorList>
            <person name="Zhou Z."/>
            <person name="Liu Y."/>
            <person name="Xu W."/>
            <person name="Pan J."/>
            <person name="Luo Z.H."/>
            <person name="Li M."/>
        </authorList>
    </citation>
    <scope>NUCLEOTIDE SEQUENCE [LARGE SCALE GENOMIC DNA]</scope>
    <source>
        <strain evidence="5">HyVt-92</strain>
    </source>
</reference>
<dbReference type="GO" id="GO:0046872">
    <property type="term" value="F:metal ion binding"/>
    <property type="evidence" value="ECO:0007669"/>
    <property type="project" value="UniProtKB-KW"/>
</dbReference>
<dbReference type="GO" id="GO:0051536">
    <property type="term" value="F:iron-sulfur cluster binding"/>
    <property type="evidence" value="ECO:0007669"/>
    <property type="project" value="UniProtKB-KW"/>
</dbReference>
<sequence>MKELFLSKDNYQKWIRTLSESVSLYAPVQKEDFLFYERITEENIDKVVLDTKRTIHPLKSFFTPAQRKVVEYFDSPLEPSGEKRIILGAKNCDLSALKISDSVYMGEKFGAEYKDPFYIQTRENTLIISSDCTLPDENCFCNLVGSKPFPEEGFDLNFSTLEGGFIVQVGSEKGEEFIKQYESFFTQIEEGMIKKREKKREKVLRILEKNNKEFKTKLPYRELIKESYDSPVWKEHSEACVDCGGCNQICPTCRCFLLFDVKKGEKYERFYLWDACLFTGFARVAGGANPRPLLYQRFSNRLFCKFYFFPENINLDACTGCGRCIAVCPGKIDMRKVFRDLAVERKIPVGFEDE</sequence>
<evidence type="ECO:0000256" key="2">
    <source>
        <dbReference type="ARBA" id="ARBA00023004"/>
    </source>
</evidence>
<dbReference type="InterPro" id="IPR017896">
    <property type="entry name" value="4Fe4S_Fe-S-bd"/>
</dbReference>
<evidence type="ECO:0000259" key="4">
    <source>
        <dbReference type="PROSITE" id="PS51379"/>
    </source>
</evidence>
<evidence type="ECO:0000256" key="3">
    <source>
        <dbReference type="ARBA" id="ARBA00023014"/>
    </source>
</evidence>
<dbReference type="SUPFAM" id="SSF54862">
    <property type="entry name" value="4Fe-4S ferredoxins"/>
    <property type="match status" value="1"/>
</dbReference>
<keyword evidence="1" id="KW-0479">Metal-binding</keyword>